<dbReference type="Proteomes" id="UP000000552">
    <property type="component" value="Chromosome"/>
</dbReference>
<feature type="region of interest" description="Disordered" evidence="1">
    <location>
        <begin position="1"/>
        <end position="125"/>
    </location>
</feature>
<evidence type="ECO:0000313" key="2">
    <source>
        <dbReference type="EMBL" id="BAB49606.1"/>
    </source>
</evidence>
<accession>Q98IB0</accession>
<sequence>MQSGIAPDNPYARAHAQQQQGAAAKEAAHQSGADEEASQREREGSARLEQQRGENGLDAEHADGDERDAKPERKHDRRDEQRQQEDDVDEGKAGQGDRRRQHVRHAPMRFETAQTRLGAQLAGDPCRITERRRDLRFAAARGIGEMGGIVANNILDLPRRQAGKSLSQRAQEGVPGHGKSSRSLSTAPAKERQSRRWASKACWPSGVSR</sequence>
<dbReference type="AlphaFoldDB" id="Q98IB0"/>
<feature type="compositionally biased region" description="Low complexity" evidence="1">
    <location>
        <begin position="12"/>
        <end position="31"/>
    </location>
</feature>
<evidence type="ECO:0000256" key="1">
    <source>
        <dbReference type="SAM" id="MobiDB-lite"/>
    </source>
</evidence>
<reference evidence="2 3" key="1">
    <citation type="journal article" date="2000" name="DNA Res.">
        <title>Complete genome structure of the nitrogen-fixing symbiotic bacterium Mesorhizobium loti.</title>
        <authorList>
            <person name="Kaneko T."/>
            <person name="Nakamura Y."/>
            <person name="Sato S."/>
            <person name="Asamizu E."/>
            <person name="Kato T."/>
            <person name="Sasamoto S."/>
            <person name="Watanabe A."/>
            <person name="Idesawa K."/>
            <person name="Ishikawa A."/>
            <person name="Kawashima K."/>
            <person name="Kimura T."/>
            <person name="Kishida Y."/>
            <person name="Kiyokawa C."/>
            <person name="Kohara M."/>
            <person name="Matsumoto M."/>
            <person name="Matsuno A."/>
            <person name="Mochizuki Y."/>
            <person name="Nakayama S."/>
            <person name="Nakazaki N."/>
            <person name="Shimpo S."/>
            <person name="Sugimoto M."/>
            <person name="Takeuchi C."/>
            <person name="Yamada M."/>
            <person name="Tabata S."/>
        </authorList>
    </citation>
    <scope>NUCLEOTIDE SEQUENCE [LARGE SCALE GENOMIC DNA]</scope>
    <source>
        <strain evidence="3">LMG 29417 / CECT 9101 / MAFF 303099</strain>
    </source>
</reference>
<dbReference type="HOGENOM" id="CLU_1314567_0_0_5"/>
<feature type="compositionally biased region" description="Basic and acidic residues" evidence="1">
    <location>
        <begin position="58"/>
        <end position="98"/>
    </location>
</feature>
<feature type="region of interest" description="Disordered" evidence="1">
    <location>
        <begin position="161"/>
        <end position="209"/>
    </location>
</feature>
<protein>
    <submittedName>
        <fullName evidence="2">Mlr2485 protein</fullName>
    </submittedName>
</protein>
<proteinExistence type="predicted"/>
<gene>
    <name evidence="2" type="ordered locus">mlr2485</name>
</gene>
<feature type="compositionally biased region" description="Basic and acidic residues" evidence="1">
    <location>
        <begin position="37"/>
        <end position="52"/>
    </location>
</feature>
<name>Q98IB0_RHILO</name>
<dbReference type="KEGG" id="mlo:mlr2485"/>
<evidence type="ECO:0000313" key="3">
    <source>
        <dbReference type="Proteomes" id="UP000000552"/>
    </source>
</evidence>
<dbReference type="EMBL" id="BA000012">
    <property type="protein sequence ID" value="BAB49606.1"/>
    <property type="molecule type" value="Genomic_DNA"/>
</dbReference>
<organism evidence="2 3">
    <name type="scientific">Mesorhizobium japonicum (strain LMG 29417 / CECT 9101 / MAFF 303099)</name>
    <name type="common">Mesorhizobium loti (strain MAFF 303099)</name>
    <dbReference type="NCBI Taxonomy" id="266835"/>
    <lineage>
        <taxon>Bacteria</taxon>
        <taxon>Pseudomonadati</taxon>
        <taxon>Pseudomonadota</taxon>
        <taxon>Alphaproteobacteria</taxon>
        <taxon>Hyphomicrobiales</taxon>
        <taxon>Phyllobacteriaceae</taxon>
        <taxon>Mesorhizobium</taxon>
    </lineage>
</organism>